<feature type="compositionally biased region" description="Polar residues" evidence="1">
    <location>
        <begin position="39"/>
        <end position="53"/>
    </location>
</feature>
<comment type="caution">
    <text evidence="2">The sequence shown here is derived from an EMBL/GenBank/DDBJ whole genome shotgun (WGS) entry which is preliminary data.</text>
</comment>
<feature type="region of interest" description="Disordered" evidence="1">
    <location>
        <begin position="98"/>
        <end position="137"/>
    </location>
</feature>
<dbReference type="Proteomes" id="UP000324800">
    <property type="component" value="Unassembled WGS sequence"/>
</dbReference>
<evidence type="ECO:0000256" key="1">
    <source>
        <dbReference type="SAM" id="MobiDB-lite"/>
    </source>
</evidence>
<feature type="non-terminal residue" evidence="2">
    <location>
        <position position="154"/>
    </location>
</feature>
<accession>A0A5J4QKU1</accession>
<dbReference type="AlphaFoldDB" id="A0A5J4QKU1"/>
<dbReference type="EMBL" id="SNRW01045191">
    <property type="protein sequence ID" value="KAA6321574.1"/>
    <property type="molecule type" value="Genomic_DNA"/>
</dbReference>
<reference evidence="2 3" key="1">
    <citation type="submission" date="2019-03" db="EMBL/GenBank/DDBJ databases">
        <title>Single cell metagenomics reveals metabolic interactions within the superorganism composed of flagellate Streblomastix strix and complex community of Bacteroidetes bacteria on its surface.</title>
        <authorList>
            <person name="Treitli S.C."/>
            <person name="Kolisko M."/>
            <person name="Husnik F."/>
            <person name="Keeling P."/>
            <person name="Hampl V."/>
        </authorList>
    </citation>
    <scope>NUCLEOTIDE SEQUENCE [LARGE SCALE GENOMIC DNA]</scope>
    <source>
        <strain evidence="2">ST1C</strain>
    </source>
</reference>
<feature type="region of interest" description="Disordered" evidence="1">
    <location>
        <begin position="39"/>
        <end position="62"/>
    </location>
</feature>
<evidence type="ECO:0000313" key="3">
    <source>
        <dbReference type="Proteomes" id="UP000324800"/>
    </source>
</evidence>
<proteinExistence type="predicted"/>
<organism evidence="2 3">
    <name type="scientific">Streblomastix strix</name>
    <dbReference type="NCBI Taxonomy" id="222440"/>
    <lineage>
        <taxon>Eukaryota</taxon>
        <taxon>Metamonada</taxon>
        <taxon>Preaxostyla</taxon>
        <taxon>Oxymonadida</taxon>
        <taxon>Streblomastigidae</taxon>
        <taxon>Streblomastix</taxon>
    </lineage>
</organism>
<name>A0A5J4QKU1_9EUKA</name>
<gene>
    <name evidence="2" type="ORF">EZS28_054539</name>
</gene>
<feature type="compositionally biased region" description="Low complexity" evidence="1">
    <location>
        <begin position="114"/>
        <end position="136"/>
    </location>
</feature>
<sequence>MGGTNDQEDIFPFRNEIIIPERPKSANPLLLVPRTPVLSTSLNTNKPNEQPTSLKLDKSLSHQQQKTIRSIQQDIRDFKETSGQTCAVWAILERDRRKGRVINKNKANPNTNMSFISDSPSPSISPSSPSQEQQQSLGECWTNLPKHFLEHFDL</sequence>
<protein>
    <submittedName>
        <fullName evidence="2">Uncharacterized protein</fullName>
    </submittedName>
</protein>
<evidence type="ECO:0000313" key="2">
    <source>
        <dbReference type="EMBL" id="KAA6321574.1"/>
    </source>
</evidence>